<keyword evidence="1" id="KW-0472">Membrane</keyword>
<reference evidence="2 3" key="1">
    <citation type="submission" date="2016-04" db="EMBL/GenBank/DDBJ databases">
        <authorList>
            <person name="Evans L.H."/>
            <person name="Alamgir A."/>
            <person name="Owens N."/>
            <person name="Weber N.D."/>
            <person name="Virtaneva K."/>
            <person name="Barbian K."/>
            <person name="Babar A."/>
            <person name="Rosenke K."/>
        </authorList>
    </citation>
    <scope>NUCLEOTIDE SEQUENCE [LARGE SCALE GENOMIC DNA]</scope>
    <source>
        <strain evidence="2 3">CCM 8644</strain>
    </source>
</reference>
<reference evidence="2 3" key="2">
    <citation type="submission" date="2016-06" db="EMBL/GenBank/DDBJ databases">
        <title>Pedobacter psychrophilus sp. nov., isolated from Antarctic fragmentary rock.</title>
        <authorList>
            <person name="Svec P."/>
        </authorList>
    </citation>
    <scope>NUCLEOTIDE SEQUENCE [LARGE SCALE GENOMIC DNA]</scope>
    <source>
        <strain evidence="2 3">CCM 8644</strain>
    </source>
</reference>
<sequence>MDFNILSPKNILGVLTSFLLSAFLLAIFCDESAQMYLVHSINTVVLQKLSALFIMVIITLKFLRALWTTLVTLVFLNQKMKNQFSCSQ</sequence>
<organism evidence="2 3">
    <name type="scientific">Pedobacter psychrophilus</name>
    <dbReference type="NCBI Taxonomy" id="1826909"/>
    <lineage>
        <taxon>Bacteria</taxon>
        <taxon>Pseudomonadati</taxon>
        <taxon>Bacteroidota</taxon>
        <taxon>Sphingobacteriia</taxon>
        <taxon>Sphingobacteriales</taxon>
        <taxon>Sphingobacteriaceae</taxon>
        <taxon>Pedobacter</taxon>
    </lineage>
</organism>
<dbReference type="Proteomes" id="UP000078459">
    <property type="component" value="Unassembled WGS sequence"/>
</dbReference>
<protein>
    <submittedName>
        <fullName evidence="2">Uncharacterized protein</fullName>
    </submittedName>
</protein>
<evidence type="ECO:0000313" key="2">
    <source>
        <dbReference type="EMBL" id="OAQ38931.1"/>
    </source>
</evidence>
<proteinExistence type="predicted"/>
<keyword evidence="3" id="KW-1185">Reference proteome</keyword>
<dbReference type="AlphaFoldDB" id="A0A179DD15"/>
<evidence type="ECO:0000313" key="3">
    <source>
        <dbReference type="Proteomes" id="UP000078459"/>
    </source>
</evidence>
<comment type="caution">
    <text evidence="2">The sequence shown here is derived from an EMBL/GenBank/DDBJ whole genome shotgun (WGS) entry which is preliminary data.</text>
</comment>
<gene>
    <name evidence="2" type="ORF">A5893_12905</name>
</gene>
<evidence type="ECO:0000256" key="1">
    <source>
        <dbReference type="SAM" id="Phobius"/>
    </source>
</evidence>
<keyword evidence="1" id="KW-1133">Transmembrane helix</keyword>
<dbReference type="EMBL" id="LWHJ01000029">
    <property type="protein sequence ID" value="OAQ38931.1"/>
    <property type="molecule type" value="Genomic_DNA"/>
</dbReference>
<accession>A0A179DD15</accession>
<keyword evidence="1" id="KW-0812">Transmembrane</keyword>
<name>A0A179DD15_9SPHI</name>
<feature type="transmembrane region" description="Helical" evidence="1">
    <location>
        <begin position="53"/>
        <end position="76"/>
    </location>
</feature>